<protein>
    <submittedName>
        <fullName evidence="2">Phospholipase/carboxylesterase/thioesterase</fullName>
    </submittedName>
</protein>
<name>A0A2U1L308_ARTAN</name>
<comment type="caution">
    <text evidence="2">The sequence shown here is derived from an EMBL/GenBank/DDBJ whole genome shotgun (WGS) entry which is preliminary data.</text>
</comment>
<evidence type="ECO:0000259" key="1">
    <source>
        <dbReference type="Pfam" id="PF02230"/>
    </source>
</evidence>
<dbReference type="AlphaFoldDB" id="A0A2U1L308"/>
<dbReference type="Gene3D" id="3.40.50.1820">
    <property type="entry name" value="alpha/beta hydrolase"/>
    <property type="match status" value="1"/>
</dbReference>
<organism evidence="2 3">
    <name type="scientific">Artemisia annua</name>
    <name type="common">Sweet wormwood</name>
    <dbReference type="NCBI Taxonomy" id="35608"/>
    <lineage>
        <taxon>Eukaryota</taxon>
        <taxon>Viridiplantae</taxon>
        <taxon>Streptophyta</taxon>
        <taxon>Embryophyta</taxon>
        <taxon>Tracheophyta</taxon>
        <taxon>Spermatophyta</taxon>
        <taxon>Magnoliopsida</taxon>
        <taxon>eudicotyledons</taxon>
        <taxon>Gunneridae</taxon>
        <taxon>Pentapetalae</taxon>
        <taxon>asterids</taxon>
        <taxon>campanulids</taxon>
        <taxon>Asterales</taxon>
        <taxon>Asteraceae</taxon>
        <taxon>Asteroideae</taxon>
        <taxon>Anthemideae</taxon>
        <taxon>Artemisiinae</taxon>
        <taxon>Artemisia</taxon>
    </lineage>
</organism>
<dbReference type="Proteomes" id="UP000245207">
    <property type="component" value="Unassembled WGS sequence"/>
</dbReference>
<dbReference type="SUPFAM" id="SSF53474">
    <property type="entry name" value="alpha/beta-Hydrolases"/>
    <property type="match status" value="1"/>
</dbReference>
<evidence type="ECO:0000313" key="3">
    <source>
        <dbReference type="Proteomes" id="UP000245207"/>
    </source>
</evidence>
<dbReference type="GO" id="GO:0016787">
    <property type="term" value="F:hydrolase activity"/>
    <property type="evidence" value="ECO:0007669"/>
    <property type="project" value="InterPro"/>
</dbReference>
<dbReference type="EMBL" id="PKPP01011852">
    <property type="protein sequence ID" value="PWA43375.1"/>
    <property type="molecule type" value="Genomic_DNA"/>
</dbReference>
<dbReference type="PANTHER" id="PTHR46234">
    <property type="entry name" value="ALPHA/BETA-HYDROLASES SUPERFAMILY PROTEIN"/>
    <property type="match status" value="1"/>
</dbReference>
<feature type="domain" description="Phospholipase/carboxylesterase/thioesterase" evidence="1">
    <location>
        <begin position="26"/>
        <end position="256"/>
    </location>
</feature>
<dbReference type="Pfam" id="PF02230">
    <property type="entry name" value="Abhydrolase_2"/>
    <property type="match status" value="1"/>
</dbReference>
<dbReference type="OrthoDB" id="2418081at2759"/>
<evidence type="ECO:0000313" key="2">
    <source>
        <dbReference type="EMBL" id="PWA43375.1"/>
    </source>
</evidence>
<keyword evidence="3" id="KW-1185">Reference proteome</keyword>
<gene>
    <name evidence="2" type="ORF">CTI12_AA536040</name>
</gene>
<sequence length="266" mass="28445">MTILIDGLSVKGGLTASRPFIFGPTCVVEPKGKHQATIVWLHGLGDDGLSWCQLLENLPLANIKWICPTSPTQPFTLFGGLSTSTLNHLVSSVLGFDVNDMSEEASQDVEGLDASSIHVLSFLSNEPPNIKLGVGGFSMGAATAIYSAHCYARGKFGNGAGFSAHLDAVVGLSGWLPCARELNDEVEGYRIDGRAASLPILLCHGRGDDVVHFRYGVKSAEKLTSAGFENLTFKPFHSLGHNIIPEEMDAVSSWLTSKLELEGGFR</sequence>
<dbReference type="InterPro" id="IPR003140">
    <property type="entry name" value="PLipase/COase/thioEstase"/>
</dbReference>
<reference evidence="2 3" key="1">
    <citation type="journal article" date="2018" name="Mol. Plant">
        <title>The genome of Artemisia annua provides insight into the evolution of Asteraceae family and artemisinin biosynthesis.</title>
        <authorList>
            <person name="Shen Q."/>
            <person name="Zhang L."/>
            <person name="Liao Z."/>
            <person name="Wang S."/>
            <person name="Yan T."/>
            <person name="Shi P."/>
            <person name="Liu M."/>
            <person name="Fu X."/>
            <person name="Pan Q."/>
            <person name="Wang Y."/>
            <person name="Lv Z."/>
            <person name="Lu X."/>
            <person name="Zhang F."/>
            <person name="Jiang W."/>
            <person name="Ma Y."/>
            <person name="Chen M."/>
            <person name="Hao X."/>
            <person name="Li L."/>
            <person name="Tang Y."/>
            <person name="Lv G."/>
            <person name="Zhou Y."/>
            <person name="Sun X."/>
            <person name="Brodelius P.E."/>
            <person name="Rose J.K.C."/>
            <person name="Tang K."/>
        </authorList>
    </citation>
    <scope>NUCLEOTIDE SEQUENCE [LARGE SCALE GENOMIC DNA]</scope>
    <source>
        <strain evidence="3">cv. Huhao1</strain>
        <tissue evidence="2">Leaf</tissue>
    </source>
</reference>
<dbReference type="STRING" id="35608.A0A2U1L308"/>
<accession>A0A2U1L308</accession>
<dbReference type="InterPro" id="IPR029058">
    <property type="entry name" value="AB_hydrolase_fold"/>
</dbReference>
<proteinExistence type="predicted"/>